<dbReference type="AlphaFoldDB" id="A0A9D4N4C8"/>
<dbReference type="InterPro" id="IPR008276">
    <property type="entry name" value="C_nuclsd_transpt"/>
</dbReference>
<dbReference type="GO" id="GO:0005886">
    <property type="term" value="C:plasma membrane"/>
    <property type="evidence" value="ECO:0007669"/>
    <property type="project" value="TreeGrafter"/>
</dbReference>
<sequence>MVNGRAFRVYVAGGVNNTWSYVGSDIVLDNLNQTLTGGVIDPRSEIIATYALCGSASFAIMGLIIGSFEAIVPNRIGEITHNIVRAMVVGTFASYLTACFAGLLFEEDI</sequence>
<gene>
    <name evidence="3" type="ORF">DPMN_011624</name>
</gene>
<keyword evidence="4" id="KW-1185">Reference proteome</keyword>
<protein>
    <recommendedName>
        <fullName evidence="2">Concentrative nucleoside transporter C-terminal domain-containing protein</fullName>
    </recommendedName>
</protein>
<feature type="domain" description="Concentrative nucleoside transporter C-terminal" evidence="2">
    <location>
        <begin position="30"/>
        <end position="102"/>
    </location>
</feature>
<organism evidence="3 4">
    <name type="scientific">Dreissena polymorpha</name>
    <name type="common">Zebra mussel</name>
    <name type="synonym">Mytilus polymorpha</name>
    <dbReference type="NCBI Taxonomy" id="45954"/>
    <lineage>
        <taxon>Eukaryota</taxon>
        <taxon>Metazoa</taxon>
        <taxon>Spiralia</taxon>
        <taxon>Lophotrochozoa</taxon>
        <taxon>Mollusca</taxon>
        <taxon>Bivalvia</taxon>
        <taxon>Autobranchia</taxon>
        <taxon>Heteroconchia</taxon>
        <taxon>Euheterodonta</taxon>
        <taxon>Imparidentia</taxon>
        <taxon>Neoheterodontei</taxon>
        <taxon>Myida</taxon>
        <taxon>Dreissenoidea</taxon>
        <taxon>Dreissenidae</taxon>
        <taxon>Dreissena</taxon>
    </lineage>
</organism>
<dbReference type="PANTHER" id="PTHR10590">
    <property type="entry name" value="SODIUM/NUCLEOSIDE COTRANSPORTER"/>
    <property type="match status" value="1"/>
</dbReference>
<dbReference type="InterPro" id="IPR011657">
    <property type="entry name" value="CNT_C_dom"/>
</dbReference>
<comment type="caution">
    <text evidence="3">The sequence shown here is derived from an EMBL/GenBank/DDBJ whole genome shotgun (WGS) entry which is preliminary data.</text>
</comment>
<reference evidence="3" key="1">
    <citation type="journal article" date="2019" name="bioRxiv">
        <title>The Genome of the Zebra Mussel, Dreissena polymorpha: A Resource for Invasive Species Research.</title>
        <authorList>
            <person name="McCartney M.A."/>
            <person name="Auch B."/>
            <person name="Kono T."/>
            <person name="Mallez S."/>
            <person name="Zhang Y."/>
            <person name="Obille A."/>
            <person name="Becker A."/>
            <person name="Abrahante J.E."/>
            <person name="Garbe J."/>
            <person name="Badalamenti J.P."/>
            <person name="Herman A."/>
            <person name="Mangelson H."/>
            <person name="Liachko I."/>
            <person name="Sullivan S."/>
            <person name="Sone E.D."/>
            <person name="Koren S."/>
            <person name="Silverstein K.A.T."/>
            <person name="Beckman K.B."/>
            <person name="Gohl D.M."/>
        </authorList>
    </citation>
    <scope>NUCLEOTIDE SEQUENCE</scope>
    <source>
        <strain evidence="3">Duluth1</strain>
        <tissue evidence="3">Whole animal</tissue>
    </source>
</reference>
<evidence type="ECO:0000256" key="1">
    <source>
        <dbReference type="SAM" id="Phobius"/>
    </source>
</evidence>
<dbReference type="Pfam" id="PF07662">
    <property type="entry name" value="Nucleos_tra2_C"/>
    <property type="match status" value="1"/>
</dbReference>
<keyword evidence="1" id="KW-1133">Transmembrane helix</keyword>
<dbReference type="PANTHER" id="PTHR10590:SF4">
    <property type="entry name" value="SOLUTE CARRIER FAMILY 28 MEMBER 3"/>
    <property type="match status" value="1"/>
</dbReference>
<evidence type="ECO:0000313" key="3">
    <source>
        <dbReference type="EMBL" id="KAH3887606.1"/>
    </source>
</evidence>
<feature type="transmembrane region" description="Helical" evidence="1">
    <location>
        <begin position="47"/>
        <end position="71"/>
    </location>
</feature>
<keyword evidence="1" id="KW-0472">Membrane</keyword>
<proteinExistence type="predicted"/>
<dbReference type="EMBL" id="JAIWYP010000001">
    <property type="protein sequence ID" value="KAH3887606.1"/>
    <property type="molecule type" value="Genomic_DNA"/>
</dbReference>
<feature type="transmembrane region" description="Helical" evidence="1">
    <location>
        <begin position="83"/>
        <end position="105"/>
    </location>
</feature>
<name>A0A9D4N4C8_DREPO</name>
<evidence type="ECO:0000313" key="4">
    <source>
        <dbReference type="Proteomes" id="UP000828390"/>
    </source>
</evidence>
<dbReference type="GO" id="GO:0005415">
    <property type="term" value="F:nucleoside:sodium symporter activity"/>
    <property type="evidence" value="ECO:0007669"/>
    <property type="project" value="TreeGrafter"/>
</dbReference>
<accession>A0A9D4N4C8</accession>
<reference evidence="3" key="2">
    <citation type="submission" date="2020-11" db="EMBL/GenBank/DDBJ databases">
        <authorList>
            <person name="McCartney M.A."/>
            <person name="Auch B."/>
            <person name="Kono T."/>
            <person name="Mallez S."/>
            <person name="Becker A."/>
            <person name="Gohl D.M."/>
            <person name="Silverstein K.A.T."/>
            <person name="Koren S."/>
            <person name="Bechman K.B."/>
            <person name="Herman A."/>
            <person name="Abrahante J.E."/>
            <person name="Garbe J."/>
        </authorList>
    </citation>
    <scope>NUCLEOTIDE SEQUENCE</scope>
    <source>
        <strain evidence="3">Duluth1</strain>
        <tissue evidence="3">Whole animal</tissue>
    </source>
</reference>
<evidence type="ECO:0000259" key="2">
    <source>
        <dbReference type="Pfam" id="PF07662"/>
    </source>
</evidence>
<dbReference type="Proteomes" id="UP000828390">
    <property type="component" value="Unassembled WGS sequence"/>
</dbReference>
<keyword evidence="1" id="KW-0812">Transmembrane</keyword>